<proteinExistence type="inferred from homology"/>
<evidence type="ECO:0000256" key="1">
    <source>
        <dbReference type="ARBA" id="ARBA00007447"/>
    </source>
</evidence>
<dbReference type="InterPro" id="IPR021109">
    <property type="entry name" value="Peptidase_aspartic_dom_sf"/>
</dbReference>
<dbReference type="PANTHER" id="PTHR47967">
    <property type="entry name" value="OS07G0603500 PROTEIN-RELATED"/>
    <property type="match status" value="1"/>
</dbReference>
<evidence type="ECO:0000259" key="8">
    <source>
        <dbReference type="PROSITE" id="PS51767"/>
    </source>
</evidence>
<comment type="caution">
    <text evidence="9">The sequence shown here is derived from an EMBL/GenBank/DDBJ whole genome shotgun (WGS) entry which is preliminary data.</text>
</comment>
<dbReference type="Pfam" id="PF14541">
    <property type="entry name" value="TAXi_C"/>
    <property type="match status" value="1"/>
</dbReference>
<evidence type="ECO:0000256" key="7">
    <source>
        <dbReference type="SAM" id="SignalP"/>
    </source>
</evidence>
<keyword evidence="7" id="KW-0732">Signal</keyword>
<dbReference type="Proteomes" id="UP000479710">
    <property type="component" value="Unassembled WGS sequence"/>
</dbReference>
<evidence type="ECO:0000313" key="10">
    <source>
        <dbReference type="Proteomes" id="UP000479710"/>
    </source>
</evidence>
<evidence type="ECO:0000256" key="5">
    <source>
        <dbReference type="ARBA" id="ARBA00023180"/>
    </source>
</evidence>
<dbReference type="EMBL" id="SPHZ02000007">
    <property type="protein sequence ID" value="KAF0905251.1"/>
    <property type="molecule type" value="Genomic_DNA"/>
</dbReference>
<comment type="similarity">
    <text evidence="1">Belongs to the peptidase A1 family.</text>
</comment>
<evidence type="ECO:0000256" key="4">
    <source>
        <dbReference type="ARBA" id="ARBA00022801"/>
    </source>
</evidence>
<evidence type="ECO:0000256" key="3">
    <source>
        <dbReference type="ARBA" id="ARBA00022750"/>
    </source>
</evidence>
<dbReference type="InterPro" id="IPR032799">
    <property type="entry name" value="TAXi_C"/>
</dbReference>
<organism evidence="9 10">
    <name type="scientific">Oryza meyeriana var. granulata</name>
    <dbReference type="NCBI Taxonomy" id="110450"/>
    <lineage>
        <taxon>Eukaryota</taxon>
        <taxon>Viridiplantae</taxon>
        <taxon>Streptophyta</taxon>
        <taxon>Embryophyta</taxon>
        <taxon>Tracheophyta</taxon>
        <taxon>Spermatophyta</taxon>
        <taxon>Magnoliopsida</taxon>
        <taxon>Liliopsida</taxon>
        <taxon>Poales</taxon>
        <taxon>Poaceae</taxon>
        <taxon>BOP clade</taxon>
        <taxon>Oryzoideae</taxon>
        <taxon>Oryzeae</taxon>
        <taxon>Oryzinae</taxon>
        <taxon>Oryza</taxon>
        <taxon>Oryza meyeriana</taxon>
    </lineage>
</organism>
<feature type="chain" id="PRO_5026052975" description="Peptidase A1 domain-containing protein" evidence="7">
    <location>
        <begin position="21"/>
        <end position="445"/>
    </location>
</feature>
<evidence type="ECO:0000313" key="9">
    <source>
        <dbReference type="EMBL" id="KAF0905251.1"/>
    </source>
</evidence>
<dbReference type="PANTHER" id="PTHR47967:SF27">
    <property type="entry name" value="OS07G0533600 PROTEIN"/>
    <property type="match status" value="1"/>
</dbReference>
<feature type="active site" evidence="6">
    <location>
        <position position="115"/>
    </location>
</feature>
<keyword evidence="2" id="KW-0645">Protease</keyword>
<dbReference type="FunFam" id="2.40.70.10:FF:000051">
    <property type="entry name" value="Putative aspartic protease"/>
    <property type="match status" value="1"/>
</dbReference>
<dbReference type="GO" id="GO:0006508">
    <property type="term" value="P:proteolysis"/>
    <property type="evidence" value="ECO:0007669"/>
    <property type="project" value="UniProtKB-KW"/>
</dbReference>
<feature type="active site" evidence="6">
    <location>
        <position position="324"/>
    </location>
</feature>
<dbReference type="GO" id="GO:0004190">
    <property type="term" value="F:aspartic-type endopeptidase activity"/>
    <property type="evidence" value="ECO:0007669"/>
    <property type="project" value="UniProtKB-KW"/>
</dbReference>
<dbReference type="Gene3D" id="2.40.70.10">
    <property type="entry name" value="Acid Proteases"/>
    <property type="match status" value="2"/>
</dbReference>
<keyword evidence="4" id="KW-0378">Hydrolase</keyword>
<sequence length="445" mass="46414">MAPFEVSILLCLLLLLPCVAISSTPNRGVRLELTHADDRGGYAGAERVRRAADRTHRRVNGLLGAVGKPSSTARLRIDGAGAGAAAMAAVHASTATYLVHIAIGTPPLPLTAVLDTGSDLIWTQCDAPCRRCFPQPSPLYAPAGSATYANVSCRTPMCQALQSPWSRCSAPDPGCPYYFSYGDGTSTDGVLATETFTLGSDTIVRGVAFGCGTENLGGTDNSSGLVGMGRGPLSLVSQLGITRFSYCFTPFNATAASPLFLGSSASLSSAAKSTPFVPNPSGALRKSSYYYLSLEGITVGDTLLPIDPAVFQLTPMGDGGLIIDSGTTFTALEERAFVVLARALAARVRLPLASGAHLGLSLCFGAAAPEAVDVPRLVFHFDGADMELRRESYVVEDRGAGVACLGMVSARGMSVLGSMQQQNMHVLYDLDKGVLSFEPAKCGEL</sequence>
<evidence type="ECO:0000256" key="6">
    <source>
        <dbReference type="PIRSR" id="PIRSR601461-1"/>
    </source>
</evidence>
<dbReference type="CDD" id="cd05476">
    <property type="entry name" value="pepsin_A_like_plant"/>
    <property type="match status" value="1"/>
</dbReference>
<keyword evidence="5" id="KW-0325">Glycoprotein</keyword>
<dbReference type="GO" id="GO:0005576">
    <property type="term" value="C:extracellular region"/>
    <property type="evidence" value="ECO:0007669"/>
    <property type="project" value="TreeGrafter"/>
</dbReference>
<dbReference type="OrthoDB" id="660550at2759"/>
<feature type="domain" description="Peptidase A1" evidence="8">
    <location>
        <begin position="97"/>
        <end position="438"/>
    </location>
</feature>
<dbReference type="InterPro" id="IPR034161">
    <property type="entry name" value="Pepsin-like_plant"/>
</dbReference>
<dbReference type="Pfam" id="PF14543">
    <property type="entry name" value="TAXi_N"/>
    <property type="match status" value="1"/>
</dbReference>
<dbReference type="InterPro" id="IPR032861">
    <property type="entry name" value="TAXi_N"/>
</dbReference>
<keyword evidence="10" id="KW-1185">Reference proteome</keyword>
<dbReference type="PROSITE" id="PS51767">
    <property type="entry name" value="PEPTIDASE_A1"/>
    <property type="match status" value="1"/>
</dbReference>
<dbReference type="InterPro" id="IPR033121">
    <property type="entry name" value="PEPTIDASE_A1"/>
</dbReference>
<dbReference type="InterPro" id="IPR001461">
    <property type="entry name" value="Aspartic_peptidase_A1"/>
</dbReference>
<dbReference type="SUPFAM" id="SSF50630">
    <property type="entry name" value="Acid proteases"/>
    <property type="match status" value="1"/>
</dbReference>
<dbReference type="InterPro" id="IPR051708">
    <property type="entry name" value="Plant_Aspart_Prot_A1"/>
</dbReference>
<accession>A0A6G1CYQ9</accession>
<reference evidence="9 10" key="1">
    <citation type="submission" date="2019-11" db="EMBL/GenBank/DDBJ databases">
        <title>Whole genome sequence of Oryza granulata.</title>
        <authorList>
            <person name="Li W."/>
        </authorList>
    </citation>
    <scope>NUCLEOTIDE SEQUENCE [LARGE SCALE GENOMIC DNA]</scope>
    <source>
        <strain evidence="10">cv. Menghai</strain>
        <tissue evidence="9">Leaf</tissue>
    </source>
</reference>
<keyword evidence="3" id="KW-0064">Aspartyl protease</keyword>
<name>A0A6G1CYQ9_9ORYZ</name>
<dbReference type="AlphaFoldDB" id="A0A6G1CYQ9"/>
<evidence type="ECO:0000256" key="2">
    <source>
        <dbReference type="ARBA" id="ARBA00022670"/>
    </source>
</evidence>
<feature type="signal peptide" evidence="7">
    <location>
        <begin position="1"/>
        <end position="20"/>
    </location>
</feature>
<gene>
    <name evidence="9" type="ORF">E2562_003852</name>
</gene>
<protein>
    <recommendedName>
        <fullName evidence="8">Peptidase A1 domain-containing protein</fullName>
    </recommendedName>
</protein>
<dbReference type="PRINTS" id="PR00792">
    <property type="entry name" value="PEPSIN"/>
</dbReference>
<dbReference type="FunFam" id="2.40.70.10:FF:000033">
    <property type="entry name" value="Aspartyl protease family protein"/>
    <property type="match status" value="1"/>
</dbReference>